<protein>
    <recommendedName>
        <fullName evidence="4">D-alanine--D-alanine ligase</fullName>
        <ecNumber evidence="4">6.3.2.4</ecNumber>
    </recommendedName>
    <alternativeName>
        <fullName evidence="4">D-Ala-D-Ala ligase</fullName>
    </alternativeName>
    <alternativeName>
        <fullName evidence="4">D-alanylalanine synthetase</fullName>
    </alternativeName>
</protein>
<dbReference type="SUPFAM" id="SSF56059">
    <property type="entry name" value="Glutathione synthetase ATP-binding domain-like"/>
    <property type="match status" value="1"/>
</dbReference>
<dbReference type="GO" id="GO:0008360">
    <property type="term" value="P:regulation of cell shape"/>
    <property type="evidence" value="ECO:0007669"/>
    <property type="project" value="UniProtKB-KW"/>
</dbReference>
<dbReference type="EMBL" id="JMIB01000032">
    <property type="protein sequence ID" value="KDM90402.1"/>
    <property type="molecule type" value="Genomic_DNA"/>
</dbReference>
<dbReference type="UniPathway" id="UPA00219"/>
<evidence type="ECO:0000256" key="3">
    <source>
        <dbReference type="ARBA" id="ARBA00023316"/>
    </source>
</evidence>
<keyword evidence="4" id="KW-0963">Cytoplasm</keyword>
<evidence type="ECO:0000256" key="4">
    <source>
        <dbReference type="HAMAP-Rule" id="MF_00047"/>
    </source>
</evidence>
<comment type="similarity">
    <text evidence="1 4">Belongs to the D-alanine--D-alanine ligase family.</text>
</comment>
<dbReference type="InterPro" id="IPR005905">
    <property type="entry name" value="D_ala_D_ala"/>
</dbReference>
<dbReference type="STRING" id="1654360.EA58_16885"/>
<feature type="binding site" evidence="5">
    <location>
        <position position="252"/>
    </location>
    <ligand>
        <name>Mg(2+)</name>
        <dbReference type="ChEBI" id="CHEBI:18420"/>
        <label>1</label>
    </ligand>
</feature>
<dbReference type="Pfam" id="PF07478">
    <property type="entry name" value="Dala_Dala_lig_C"/>
    <property type="match status" value="1"/>
</dbReference>
<keyword evidence="5" id="KW-0460">Magnesium</keyword>
<dbReference type="GO" id="GO:0005829">
    <property type="term" value="C:cytosol"/>
    <property type="evidence" value="ECO:0007669"/>
    <property type="project" value="TreeGrafter"/>
</dbReference>
<keyword evidence="2 4" id="KW-0436">Ligase</keyword>
<name>A0A066RRT4_9GAMM</name>
<dbReference type="SUPFAM" id="SSF52440">
    <property type="entry name" value="PreATP-grasp domain"/>
    <property type="match status" value="1"/>
</dbReference>
<evidence type="ECO:0000313" key="9">
    <source>
        <dbReference type="Proteomes" id="UP000027192"/>
    </source>
</evidence>
<dbReference type="GO" id="GO:0005524">
    <property type="term" value="F:ATP binding"/>
    <property type="evidence" value="ECO:0007669"/>
    <property type="project" value="UniProtKB-UniRule"/>
</dbReference>
<dbReference type="Gene3D" id="3.40.50.20">
    <property type="match status" value="1"/>
</dbReference>
<dbReference type="InterPro" id="IPR013815">
    <property type="entry name" value="ATP_grasp_subdomain_1"/>
</dbReference>
<evidence type="ECO:0000256" key="2">
    <source>
        <dbReference type="ARBA" id="ARBA00022598"/>
    </source>
</evidence>
<reference evidence="8 9" key="1">
    <citation type="submission" date="2014-04" db="EMBL/GenBank/DDBJ databases">
        <title>Draft genome sequence of Photobacterium halotolerans S2753: a solonamide, ngercheumicin and holomycin producer.</title>
        <authorList>
            <person name="Machado H.R."/>
            <person name="Gram L."/>
        </authorList>
    </citation>
    <scope>NUCLEOTIDE SEQUENCE [LARGE SCALE GENOMIC DNA]</scope>
    <source>
        <strain evidence="8 9">S2753</strain>
    </source>
</reference>
<comment type="function">
    <text evidence="4">Cell wall formation.</text>
</comment>
<dbReference type="AlphaFoldDB" id="A0A066RRT4"/>
<dbReference type="Pfam" id="PF01820">
    <property type="entry name" value="Dala_Dala_lig_N"/>
    <property type="match status" value="1"/>
</dbReference>
<dbReference type="InterPro" id="IPR011761">
    <property type="entry name" value="ATP-grasp"/>
</dbReference>
<accession>A0A066RRT4</accession>
<dbReference type="PROSITE" id="PS50975">
    <property type="entry name" value="ATP_GRASP"/>
    <property type="match status" value="1"/>
</dbReference>
<dbReference type="InterPro" id="IPR011127">
    <property type="entry name" value="Dala_Dala_lig_N"/>
</dbReference>
<feature type="domain" description="ATP-grasp" evidence="7">
    <location>
        <begin position="101"/>
        <end position="298"/>
    </location>
</feature>
<dbReference type="GO" id="GO:0046872">
    <property type="term" value="F:metal ion binding"/>
    <property type="evidence" value="ECO:0007669"/>
    <property type="project" value="UniProtKB-KW"/>
</dbReference>
<proteinExistence type="inferred from homology"/>
<keyword evidence="5" id="KW-0464">Manganese</keyword>
<dbReference type="NCBIfam" id="TIGR01205">
    <property type="entry name" value="D_ala_D_alaTIGR"/>
    <property type="match status" value="1"/>
</dbReference>
<comment type="pathway">
    <text evidence="4">Cell wall biogenesis; peptidoglycan biosynthesis.</text>
</comment>
<dbReference type="PANTHER" id="PTHR23132:SF23">
    <property type="entry name" value="D-ALANINE--D-ALANINE LIGASE B"/>
    <property type="match status" value="1"/>
</dbReference>
<evidence type="ECO:0000256" key="6">
    <source>
        <dbReference type="PROSITE-ProRule" id="PRU00409"/>
    </source>
</evidence>
<keyword evidence="4" id="KW-0133">Cell shape</keyword>
<keyword evidence="6" id="KW-0067">ATP-binding</keyword>
<dbReference type="PANTHER" id="PTHR23132">
    <property type="entry name" value="D-ALANINE--D-ALANINE LIGASE"/>
    <property type="match status" value="1"/>
</dbReference>
<dbReference type="InterPro" id="IPR016185">
    <property type="entry name" value="PreATP-grasp_dom_sf"/>
</dbReference>
<evidence type="ECO:0000256" key="1">
    <source>
        <dbReference type="ARBA" id="ARBA00010871"/>
    </source>
</evidence>
<feature type="binding site" evidence="5">
    <location>
        <position position="265"/>
    </location>
    <ligand>
        <name>Mg(2+)</name>
        <dbReference type="ChEBI" id="CHEBI:18420"/>
        <label>2</label>
    </ligand>
</feature>
<evidence type="ECO:0000256" key="5">
    <source>
        <dbReference type="PIRSR" id="PIRSR039102-3"/>
    </source>
</evidence>
<comment type="caution">
    <text evidence="8">The sequence shown here is derived from an EMBL/GenBank/DDBJ whole genome shotgun (WGS) entry which is preliminary data.</text>
</comment>
<sequence>MFMRVGVLMGGESSERSVSLRSGQAVSDAITELGYDVVAIDPKELYETLDALTSVDKVFIALHGSLGESGHVQGLLDWLKIPYTGSGLASSALCLNKLRTRQILAQRGFHYANWHSVHREHAMAENIAIADSMGYPLVVKPSSQGCSIGVNKVESPDELATAIRQAFDYDDDILLESFISGREYTCGILGDRALPVVQICSDTFFDWSAKFGAQTASYHCPSDLAAETEQAIQQLALNAFHALGCRGWGRLDVILGDDGKIHPIEMNTSPGMTPRSVFPMATREIGLDFPQTIEQILALASFDPV</sequence>
<keyword evidence="3 4" id="KW-0961">Cell wall biogenesis/degradation</keyword>
<feature type="binding site" evidence="5">
    <location>
        <position position="265"/>
    </location>
    <ligand>
        <name>Mg(2+)</name>
        <dbReference type="ChEBI" id="CHEBI:18420"/>
        <label>1</label>
    </ligand>
</feature>
<comment type="subcellular location">
    <subcellularLocation>
        <location evidence="4">Cytoplasm</location>
    </subcellularLocation>
</comment>
<dbReference type="GO" id="GO:0071555">
    <property type="term" value="P:cell wall organization"/>
    <property type="evidence" value="ECO:0007669"/>
    <property type="project" value="UniProtKB-KW"/>
</dbReference>
<dbReference type="HAMAP" id="MF_00047">
    <property type="entry name" value="Dala_Dala_lig"/>
    <property type="match status" value="1"/>
</dbReference>
<dbReference type="GO" id="GO:0009252">
    <property type="term" value="P:peptidoglycan biosynthetic process"/>
    <property type="evidence" value="ECO:0007669"/>
    <property type="project" value="UniProtKB-UniRule"/>
</dbReference>
<dbReference type="Gene3D" id="3.30.1490.20">
    <property type="entry name" value="ATP-grasp fold, A domain"/>
    <property type="match status" value="1"/>
</dbReference>
<evidence type="ECO:0000313" key="8">
    <source>
        <dbReference type="EMBL" id="KDM90402.1"/>
    </source>
</evidence>
<dbReference type="Proteomes" id="UP000027192">
    <property type="component" value="Unassembled WGS sequence"/>
</dbReference>
<keyword evidence="4" id="KW-0573">Peptidoglycan synthesis</keyword>
<dbReference type="NCBIfam" id="NF002378">
    <property type="entry name" value="PRK01372.1"/>
    <property type="match status" value="1"/>
</dbReference>
<feature type="binding site" evidence="5">
    <location>
        <position position="267"/>
    </location>
    <ligand>
        <name>Mg(2+)</name>
        <dbReference type="ChEBI" id="CHEBI:18420"/>
        <label>2</label>
    </ligand>
</feature>
<comment type="catalytic activity">
    <reaction evidence="4">
        <text>2 D-alanine + ATP = D-alanyl-D-alanine + ADP + phosphate + H(+)</text>
        <dbReference type="Rhea" id="RHEA:11224"/>
        <dbReference type="ChEBI" id="CHEBI:15378"/>
        <dbReference type="ChEBI" id="CHEBI:30616"/>
        <dbReference type="ChEBI" id="CHEBI:43474"/>
        <dbReference type="ChEBI" id="CHEBI:57416"/>
        <dbReference type="ChEBI" id="CHEBI:57822"/>
        <dbReference type="ChEBI" id="CHEBI:456216"/>
        <dbReference type="EC" id="6.3.2.4"/>
    </reaction>
</comment>
<dbReference type="GO" id="GO:0008716">
    <property type="term" value="F:D-alanine-D-alanine ligase activity"/>
    <property type="evidence" value="ECO:0007669"/>
    <property type="project" value="UniProtKB-UniRule"/>
</dbReference>
<evidence type="ECO:0000259" key="7">
    <source>
        <dbReference type="PROSITE" id="PS50975"/>
    </source>
</evidence>
<organism evidence="8 9">
    <name type="scientific">Photobacterium galatheae</name>
    <dbReference type="NCBI Taxonomy" id="1654360"/>
    <lineage>
        <taxon>Bacteria</taxon>
        <taxon>Pseudomonadati</taxon>
        <taxon>Pseudomonadota</taxon>
        <taxon>Gammaproteobacteria</taxon>
        <taxon>Vibrionales</taxon>
        <taxon>Vibrionaceae</taxon>
        <taxon>Photobacterium</taxon>
    </lineage>
</organism>
<dbReference type="EC" id="6.3.2.4" evidence="4"/>
<keyword evidence="5" id="KW-0479">Metal-binding</keyword>
<gene>
    <name evidence="4" type="primary">ddl</name>
    <name evidence="8" type="ORF">EA58_16885</name>
</gene>
<keyword evidence="6" id="KW-0547">Nucleotide-binding</keyword>
<dbReference type="InterPro" id="IPR011095">
    <property type="entry name" value="Dala_Dala_lig_C"/>
</dbReference>
<keyword evidence="9" id="KW-1185">Reference proteome</keyword>
<comment type="cofactor">
    <cofactor evidence="5">
        <name>Mg(2+)</name>
        <dbReference type="ChEBI" id="CHEBI:18420"/>
    </cofactor>
    <cofactor evidence="5">
        <name>Mn(2+)</name>
        <dbReference type="ChEBI" id="CHEBI:29035"/>
    </cofactor>
    <text evidence="5">Binds 2 magnesium or manganese ions per subunit.</text>
</comment>
<dbReference type="PIRSF" id="PIRSF039102">
    <property type="entry name" value="Ddl/VanB"/>
    <property type="match status" value="1"/>
</dbReference>
<dbReference type="Gene3D" id="3.30.470.20">
    <property type="entry name" value="ATP-grasp fold, B domain"/>
    <property type="match status" value="1"/>
</dbReference>